<dbReference type="GO" id="GO:0034626">
    <property type="term" value="P:fatty acid elongation, polyunsaturated fatty acid"/>
    <property type="evidence" value="ECO:0007669"/>
    <property type="project" value="TreeGrafter"/>
</dbReference>
<evidence type="ECO:0000256" key="9">
    <source>
        <dbReference type="ARBA" id="ARBA00023160"/>
    </source>
</evidence>
<evidence type="ECO:0000256" key="4">
    <source>
        <dbReference type="ARBA" id="ARBA00022692"/>
    </source>
</evidence>
<dbReference type="EMBL" id="LR824535">
    <property type="protein sequence ID" value="CAH1644065.1"/>
    <property type="molecule type" value="Genomic_DNA"/>
</dbReference>
<feature type="transmembrane region" description="Helical" evidence="10">
    <location>
        <begin position="113"/>
        <end position="132"/>
    </location>
</feature>
<keyword evidence="8 10" id="KW-0472">Membrane</keyword>
<keyword evidence="3 10" id="KW-0808">Transferase</keyword>
<dbReference type="GO" id="GO:0034625">
    <property type="term" value="P:fatty acid elongation, monounsaturated fatty acid"/>
    <property type="evidence" value="ECO:0007669"/>
    <property type="project" value="TreeGrafter"/>
</dbReference>
<evidence type="ECO:0000256" key="3">
    <source>
        <dbReference type="ARBA" id="ARBA00022679"/>
    </source>
</evidence>
<feature type="transmembrane region" description="Helical" evidence="10">
    <location>
        <begin position="231"/>
        <end position="252"/>
    </location>
</feature>
<dbReference type="EC" id="2.3.1.199" evidence="10"/>
<comment type="similarity">
    <text evidence="10">Belongs to the ELO family.</text>
</comment>
<evidence type="ECO:0000313" key="11">
    <source>
        <dbReference type="EMBL" id="CAH1644065.1"/>
    </source>
</evidence>
<dbReference type="GO" id="GO:0030148">
    <property type="term" value="P:sphingolipid biosynthetic process"/>
    <property type="evidence" value="ECO:0007669"/>
    <property type="project" value="TreeGrafter"/>
</dbReference>
<feature type="transmembrane region" description="Helical" evidence="10">
    <location>
        <begin position="64"/>
        <end position="83"/>
    </location>
</feature>
<feature type="transmembrane region" description="Helical" evidence="10">
    <location>
        <begin position="202"/>
        <end position="219"/>
    </location>
</feature>
<protein>
    <recommendedName>
        <fullName evidence="10">Elongation of very long chain fatty acids protein</fullName>
        <ecNumber evidence="10">2.3.1.199</ecNumber>
    </recommendedName>
    <alternativeName>
        <fullName evidence="10">Very-long-chain 3-oxoacyl-CoA synthase</fullName>
    </alternativeName>
</protein>
<dbReference type="GO" id="GO:0009922">
    <property type="term" value="F:fatty acid elongase activity"/>
    <property type="evidence" value="ECO:0007669"/>
    <property type="project" value="UniProtKB-EC"/>
</dbReference>
<dbReference type="Pfam" id="PF01151">
    <property type="entry name" value="ELO"/>
    <property type="match status" value="1"/>
</dbReference>
<accession>A0A9P0IC85</accession>
<dbReference type="AlphaFoldDB" id="A0A9P0IC85"/>
<organism evidence="11 12">
    <name type="scientific">Spodoptera littoralis</name>
    <name type="common">Egyptian cotton leafworm</name>
    <dbReference type="NCBI Taxonomy" id="7109"/>
    <lineage>
        <taxon>Eukaryota</taxon>
        <taxon>Metazoa</taxon>
        <taxon>Ecdysozoa</taxon>
        <taxon>Arthropoda</taxon>
        <taxon>Hexapoda</taxon>
        <taxon>Insecta</taxon>
        <taxon>Pterygota</taxon>
        <taxon>Neoptera</taxon>
        <taxon>Endopterygota</taxon>
        <taxon>Lepidoptera</taxon>
        <taxon>Glossata</taxon>
        <taxon>Ditrysia</taxon>
        <taxon>Noctuoidea</taxon>
        <taxon>Noctuidae</taxon>
        <taxon>Amphipyrinae</taxon>
        <taxon>Spodoptera</taxon>
    </lineage>
</organism>
<evidence type="ECO:0000256" key="5">
    <source>
        <dbReference type="ARBA" id="ARBA00022832"/>
    </source>
</evidence>
<dbReference type="PANTHER" id="PTHR11157">
    <property type="entry name" value="FATTY ACID ACYL TRANSFERASE-RELATED"/>
    <property type="match status" value="1"/>
</dbReference>
<evidence type="ECO:0000256" key="6">
    <source>
        <dbReference type="ARBA" id="ARBA00022989"/>
    </source>
</evidence>
<dbReference type="PANTHER" id="PTHR11157:SF28">
    <property type="entry name" value="ELONGATION OF VERY LONG CHAIN FATTY ACIDS PROTEIN"/>
    <property type="match status" value="1"/>
</dbReference>
<dbReference type="Proteomes" id="UP001153321">
    <property type="component" value="Chromosome 4"/>
</dbReference>
<keyword evidence="4 10" id="KW-0812">Transmembrane</keyword>
<evidence type="ECO:0000256" key="10">
    <source>
        <dbReference type="RuleBase" id="RU361115"/>
    </source>
</evidence>
<evidence type="ECO:0000256" key="1">
    <source>
        <dbReference type="ARBA" id="ARBA00004141"/>
    </source>
</evidence>
<sequence>MSLLGRMKETYDYIFYDLCDPRTRDWSPSPVAVYTIIPLYLYFCNKLGPQLMKDQKPFKLKRLIMIYNIFQIIASGYIVYLGLYSGWFTTYSWTCQPVDETDNPTSRTMHKAFWTYTVVKFIDMLDTVFFVLRKKDRQISFLHLFHHSMMPLASYIGLKYYPNGHATLLGLINSFVHVVMYTYYLIAGLGPKYQKYIWWKKHLTTMQLVQFATIFLHNLSALYENCGYPRWISTILCVHSLQFLYMFGNFYYMSYVKENKSNSNGNLKNGTSKVKAN</sequence>
<proteinExistence type="inferred from homology"/>
<evidence type="ECO:0000256" key="2">
    <source>
        <dbReference type="ARBA" id="ARBA00022516"/>
    </source>
</evidence>
<reference evidence="11" key="1">
    <citation type="submission" date="2022-02" db="EMBL/GenBank/DDBJ databases">
        <authorList>
            <person name="King R."/>
        </authorList>
    </citation>
    <scope>NUCLEOTIDE SEQUENCE</scope>
</reference>
<feature type="transmembrane region" description="Helical" evidence="10">
    <location>
        <begin position="144"/>
        <end position="162"/>
    </location>
</feature>
<evidence type="ECO:0000313" key="12">
    <source>
        <dbReference type="Proteomes" id="UP001153321"/>
    </source>
</evidence>
<dbReference type="GO" id="GO:0005789">
    <property type="term" value="C:endoplasmic reticulum membrane"/>
    <property type="evidence" value="ECO:0007669"/>
    <property type="project" value="TreeGrafter"/>
</dbReference>
<name>A0A9P0IC85_SPOLI</name>
<dbReference type="GO" id="GO:0042761">
    <property type="term" value="P:very long-chain fatty acid biosynthetic process"/>
    <property type="evidence" value="ECO:0007669"/>
    <property type="project" value="TreeGrafter"/>
</dbReference>
<keyword evidence="6 10" id="KW-1133">Transmembrane helix</keyword>
<feature type="transmembrane region" description="Helical" evidence="10">
    <location>
        <begin position="26"/>
        <end position="43"/>
    </location>
</feature>
<evidence type="ECO:0000256" key="8">
    <source>
        <dbReference type="ARBA" id="ARBA00023136"/>
    </source>
</evidence>
<keyword evidence="12" id="KW-1185">Reference proteome</keyword>
<dbReference type="GO" id="GO:0019367">
    <property type="term" value="P:fatty acid elongation, saturated fatty acid"/>
    <property type="evidence" value="ECO:0007669"/>
    <property type="project" value="TreeGrafter"/>
</dbReference>
<keyword evidence="9 10" id="KW-0275">Fatty acid biosynthesis</keyword>
<dbReference type="InterPro" id="IPR002076">
    <property type="entry name" value="ELO_fam"/>
</dbReference>
<keyword evidence="5 10" id="KW-0276">Fatty acid metabolism</keyword>
<evidence type="ECO:0000256" key="7">
    <source>
        <dbReference type="ARBA" id="ARBA00023098"/>
    </source>
</evidence>
<keyword evidence="2 10" id="KW-0444">Lipid biosynthesis</keyword>
<feature type="transmembrane region" description="Helical" evidence="10">
    <location>
        <begin position="168"/>
        <end position="190"/>
    </location>
</feature>
<comment type="subcellular location">
    <subcellularLocation>
        <location evidence="1">Membrane</location>
        <topology evidence="1">Multi-pass membrane protein</topology>
    </subcellularLocation>
</comment>
<gene>
    <name evidence="11" type="ORF">SPLIT_LOCUS9419</name>
</gene>
<comment type="catalytic activity">
    <reaction evidence="10">
        <text>a very-long-chain acyl-CoA + malonyl-CoA + H(+) = a very-long-chain 3-oxoacyl-CoA + CO2 + CoA</text>
        <dbReference type="Rhea" id="RHEA:32727"/>
        <dbReference type="ChEBI" id="CHEBI:15378"/>
        <dbReference type="ChEBI" id="CHEBI:16526"/>
        <dbReference type="ChEBI" id="CHEBI:57287"/>
        <dbReference type="ChEBI" id="CHEBI:57384"/>
        <dbReference type="ChEBI" id="CHEBI:90725"/>
        <dbReference type="ChEBI" id="CHEBI:90736"/>
        <dbReference type="EC" id="2.3.1.199"/>
    </reaction>
</comment>
<keyword evidence="7 10" id="KW-0443">Lipid metabolism</keyword>